<reference evidence="3 4" key="1">
    <citation type="submission" date="2017-11" db="EMBL/GenBank/DDBJ databases">
        <title>Genome sequence of the bacterial symbiont EPR9N from a vent mussel Bathymodiolus thermophilus.</title>
        <authorList>
            <person name="Won Y.-J."/>
        </authorList>
    </citation>
    <scope>NUCLEOTIDE SEQUENCE [LARGE SCALE GENOMIC DNA]</scope>
    <source>
        <strain evidence="3 4">EPR9N</strain>
    </source>
</reference>
<name>A0A3G3IP66_9GAMM</name>
<dbReference type="KEGG" id="bthg:MS2017_1916"/>
<dbReference type="Gene3D" id="3.30.1380.10">
    <property type="match status" value="1"/>
</dbReference>
<dbReference type="Pfam" id="PF13539">
    <property type="entry name" value="Peptidase_M15_4"/>
    <property type="match status" value="1"/>
</dbReference>
<evidence type="ECO:0000313" key="4">
    <source>
        <dbReference type="Proteomes" id="UP000278334"/>
    </source>
</evidence>
<dbReference type="Gene3D" id="1.10.101.10">
    <property type="entry name" value="PGBD-like superfamily/PGBD"/>
    <property type="match status" value="1"/>
</dbReference>
<evidence type="ECO:0000313" key="3">
    <source>
        <dbReference type="EMBL" id="AYQ57580.1"/>
    </source>
</evidence>
<dbReference type="SUPFAM" id="SSF47090">
    <property type="entry name" value="PGBD-like"/>
    <property type="match status" value="1"/>
</dbReference>
<evidence type="ECO:0000259" key="2">
    <source>
        <dbReference type="Pfam" id="PF13539"/>
    </source>
</evidence>
<dbReference type="InterPro" id="IPR039561">
    <property type="entry name" value="Peptidase_M15C"/>
</dbReference>
<feature type="domain" description="Peptidase M15C" evidence="2">
    <location>
        <begin position="436"/>
        <end position="508"/>
    </location>
</feature>
<evidence type="ECO:0008006" key="5">
    <source>
        <dbReference type="Google" id="ProtNLM"/>
    </source>
</evidence>
<evidence type="ECO:0000259" key="1">
    <source>
        <dbReference type="Pfam" id="PF01471"/>
    </source>
</evidence>
<dbReference type="InterPro" id="IPR002477">
    <property type="entry name" value="Peptidoglycan-bd-like"/>
</dbReference>
<feature type="domain" description="Peptidoglycan binding-like" evidence="1">
    <location>
        <begin position="23"/>
        <end position="86"/>
    </location>
</feature>
<dbReference type="InterPro" id="IPR036365">
    <property type="entry name" value="PGBD-like_sf"/>
</dbReference>
<dbReference type="InterPro" id="IPR036366">
    <property type="entry name" value="PGBDSf"/>
</dbReference>
<proteinExistence type="predicted"/>
<dbReference type="InterPro" id="IPR009045">
    <property type="entry name" value="Zn_M74/Hedgehog-like"/>
</dbReference>
<dbReference type="Proteomes" id="UP000278334">
    <property type="component" value="Chromosome"/>
</dbReference>
<gene>
    <name evidence="3" type="ORF">MS2017_1916</name>
</gene>
<accession>A0A3G3IP66</accession>
<organism evidence="3 4">
    <name type="scientific">Bathymodiolus thermophilus thioautotrophic gill symbiont</name>
    <dbReference type="NCBI Taxonomy" id="2360"/>
    <lineage>
        <taxon>Bacteria</taxon>
        <taxon>Pseudomonadati</taxon>
        <taxon>Pseudomonadota</taxon>
        <taxon>Gammaproteobacteria</taxon>
        <taxon>sulfur-oxidizing symbionts</taxon>
    </lineage>
</organism>
<dbReference type="GO" id="GO:0008233">
    <property type="term" value="F:peptidase activity"/>
    <property type="evidence" value="ECO:0007669"/>
    <property type="project" value="InterPro"/>
</dbReference>
<dbReference type="SUPFAM" id="SSF55166">
    <property type="entry name" value="Hedgehog/DD-peptidase"/>
    <property type="match status" value="1"/>
</dbReference>
<dbReference type="EMBL" id="CP024634">
    <property type="protein sequence ID" value="AYQ57580.1"/>
    <property type="molecule type" value="Genomic_DNA"/>
</dbReference>
<protein>
    <recommendedName>
        <fullName evidence="5">Peptidase M15C domain-containing protein</fullName>
    </recommendedName>
</protein>
<dbReference type="AlphaFoldDB" id="A0A3G3IP66"/>
<dbReference type="Pfam" id="PF01471">
    <property type="entry name" value="PG_binding_1"/>
    <property type="match status" value="1"/>
</dbReference>
<sequence length="513" mass="59519">MVKKDYLREIAPLKKNYKVGDKGQEVVKIEEWLMLWQLNENFTSDIIKITPDKEFDQTTEKILKQVQLFVNLPATGVVDHTTWKALVSPMTRAFDIRSFTNKTLRQKMKYFATKHLQYRASELMTDNIGPWVRSYMNDHDGAWAYWCQGFVCTILDQTFSTIGEYFNEYYADTWTVEVMREQAAAKKLLVSHQQLKDKIYLPQEGDMVLYISTKDGKAHHTEIIYQILDAKNGDMLTVGGNTNFSGSTDGVGTFLIDRNFLDAKVEVIKLIDIEVISQHKKFPNNARKLLRSYSNVIADFSDNHILFKSGKRLLFNDNKTKTADQLLSNPDIKDQFYYPYQKGKISTLVKPRFDPGRIANQDFFKTIYGNTQAEVEKNLVDIVWAPKSDGRKIKVTKINGVASKIKAIGEELDKHPELKPFIRNIGGSYKWRKVKGTNRLSRHSFGIAIDLNVAKSNYWEWDCKCTDEQKILAPHTSKIPQIIIDTFEKYGFIWGGKWYHYDTMHFEYRPELL</sequence>